<dbReference type="OrthoDB" id="9791132at2"/>
<proteinExistence type="inferred from homology"/>
<dbReference type="SUPFAM" id="SSF56601">
    <property type="entry name" value="beta-lactamase/transpeptidase-like"/>
    <property type="match status" value="1"/>
</dbReference>
<dbReference type="Proteomes" id="UP000261011">
    <property type="component" value="Unassembled WGS sequence"/>
</dbReference>
<feature type="domain" description="Peptidase S11 D-Ala-D-Ala carboxypeptidase A C-terminal" evidence="17">
    <location>
        <begin position="290"/>
        <end position="377"/>
    </location>
</feature>
<dbReference type="InterPro" id="IPR012338">
    <property type="entry name" value="Beta-lactam/transpept-like"/>
</dbReference>
<evidence type="ECO:0000256" key="7">
    <source>
        <dbReference type="ARBA" id="ARBA00022729"/>
    </source>
</evidence>
<dbReference type="SMART" id="SM00936">
    <property type="entry name" value="PBP5_C"/>
    <property type="match status" value="1"/>
</dbReference>
<feature type="active site" evidence="13">
    <location>
        <position position="127"/>
    </location>
</feature>
<keyword evidence="5 18" id="KW-0121">Carboxypeptidase</keyword>
<sequence>MKQNKLLSFVIFAILVIFPSTSFAANQNKIVGLDDNVESYLIGDEKTDDIYYEKNVDKPHPMASLSKLMTYLLTKEAIDEGKISLDDKVTVSKEAAEFNSWEYSALGLKEGQVFTVEELLQGLMVVSGNDCAYQLAVTVDDSEAEFARSMNMKASKLGLDSQVYYNASGVQTEEGQENSSSAKDLFKLSQYIIKKYPEILEYAKVREIVDPKHDIKVASTIPLVGEIPGVDGLKTGTTDDAGACLISTVNMKEIDSKDDFRTIGVIMGADQKDTRNSVMSDLIYYVSRYYDSKSVLDKNVAVDSIKINTASQGYIDIYPAEDVNIILKDGQNPSIKYNIKDDIKAPINKGQELGQAIVTYGDDEYKVALVSNTDLKEASLFSRIIRTGQDAANFLLKLVIAR</sequence>
<evidence type="ECO:0000256" key="8">
    <source>
        <dbReference type="ARBA" id="ARBA00022801"/>
    </source>
</evidence>
<evidence type="ECO:0000256" key="13">
    <source>
        <dbReference type="PIRSR" id="PIRSR618044-1"/>
    </source>
</evidence>
<dbReference type="UniPathway" id="UPA00219"/>
<evidence type="ECO:0000256" key="12">
    <source>
        <dbReference type="ARBA" id="ARBA00034000"/>
    </source>
</evidence>
<dbReference type="GO" id="GO:0009002">
    <property type="term" value="F:serine-type D-Ala-D-Ala carboxypeptidase activity"/>
    <property type="evidence" value="ECO:0007669"/>
    <property type="project" value="UniProtKB-EC"/>
</dbReference>
<dbReference type="SUPFAM" id="SSF69189">
    <property type="entry name" value="Penicillin-binding protein associated domain"/>
    <property type="match status" value="1"/>
</dbReference>
<evidence type="ECO:0000256" key="1">
    <source>
        <dbReference type="ARBA" id="ARBA00003217"/>
    </source>
</evidence>
<name>A0A3E2TI59_9FIRM</name>
<dbReference type="InterPro" id="IPR001967">
    <property type="entry name" value="Peptidase_S11_N"/>
</dbReference>
<comment type="function">
    <text evidence="1">Removes C-terminal D-alanyl residues from sugar-peptide cell wall precursors.</text>
</comment>
<evidence type="ECO:0000313" key="19">
    <source>
        <dbReference type="Proteomes" id="UP000261011"/>
    </source>
</evidence>
<dbReference type="Gene3D" id="3.40.710.10">
    <property type="entry name" value="DD-peptidase/beta-lactamase superfamily"/>
    <property type="match status" value="1"/>
</dbReference>
<feature type="active site" description="Acyl-ester intermediate" evidence="13">
    <location>
        <position position="64"/>
    </location>
</feature>
<organism evidence="18 19">
    <name type="scientific">Anaerococcus nagyae</name>
    <dbReference type="NCBI Taxonomy" id="1755241"/>
    <lineage>
        <taxon>Bacteria</taxon>
        <taxon>Bacillati</taxon>
        <taxon>Bacillota</taxon>
        <taxon>Tissierellia</taxon>
        <taxon>Tissierellales</taxon>
        <taxon>Peptoniphilaceae</taxon>
        <taxon>Anaerococcus</taxon>
    </lineage>
</organism>
<dbReference type="Gene3D" id="2.60.410.10">
    <property type="entry name" value="D-Ala-D-Ala carboxypeptidase, C-terminal domain"/>
    <property type="match status" value="1"/>
</dbReference>
<evidence type="ECO:0000256" key="9">
    <source>
        <dbReference type="ARBA" id="ARBA00022960"/>
    </source>
</evidence>
<dbReference type="EC" id="3.4.16.4" evidence="4"/>
<dbReference type="PANTHER" id="PTHR21581:SF6">
    <property type="entry name" value="TRAFFICKING PROTEIN PARTICLE COMPLEX SUBUNIT 12"/>
    <property type="match status" value="1"/>
</dbReference>
<dbReference type="GO" id="GO:0009252">
    <property type="term" value="P:peptidoglycan biosynthetic process"/>
    <property type="evidence" value="ECO:0007669"/>
    <property type="project" value="UniProtKB-UniPathway"/>
</dbReference>
<dbReference type="EMBL" id="QVEU01000003">
    <property type="protein sequence ID" value="RGB76339.1"/>
    <property type="molecule type" value="Genomic_DNA"/>
</dbReference>
<evidence type="ECO:0000256" key="5">
    <source>
        <dbReference type="ARBA" id="ARBA00022645"/>
    </source>
</evidence>
<keyword evidence="11" id="KW-0961">Cell wall biogenesis/degradation</keyword>
<dbReference type="PRINTS" id="PR00725">
    <property type="entry name" value="DADACBPTASE1"/>
</dbReference>
<dbReference type="InterPro" id="IPR037167">
    <property type="entry name" value="Peptidase_S11_C_sf"/>
</dbReference>
<keyword evidence="10" id="KW-0573">Peptidoglycan synthesis</keyword>
<dbReference type="AlphaFoldDB" id="A0A3E2TI59"/>
<dbReference type="GO" id="GO:0071555">
    <property type="term" value="P:cell wall organization"/>
    <property type="evidence" value="ECO:0007669"/>
    <property type="project" value="UniProtKB-KW"/>
</dbReference>
<protein>
    <recommendedName>
        <fullName evidence="4">serine-type D-Ala-D-Ala carboxypeptidase</fullName>
        <ecNumber evidence="4">3.4.16.4</ecNumber>
    </recommendedName>
</protein>
<evidence type="ECO:0000256" key="10">
    <source>
        <dbReference type="ARBA" id="ARBA00022984"/>
    </source>
</evidence>
<keyword evidence="9" id="KW-0133">Cell shape</keyword>
<comment type="catalytic activity">
    <reaction evidence="12">
        <text>Preferential cleavage: (Ac)2-L-Lys-D-Ala-|-D-Ala. Also transpeptidation of peptidyl-alanyl moieties that are N-acyl substituents of D-alanine.</text>
        <dbReference type="EC" id="3.4.16.4"/>
    </reaction>
</comment>
<accession>A0A3E2TI59</accession>
<dbReference type="Pfam" id="PF00768">
    <property type="entry name" value="Peptidase_S11"/>
    <property type="match status" value="1"/>
</dbReference>
<evidence type="ECO:0000313" key="18">
    <source>
        <dbReference type="EMBL" id="RGB76339.1"/>
    </source>
</evidence>
<evidence type="ECO:0000256" key="3">
    <source>
        <dbReference type="ARBA" id="ARBA00007164"/>
    </source>
</evidence>
<feature type="active site" description="Proton acceptor" evidence="13">
    <location>
        <position position="67"/>
    </location>
</feature>
<gene>
    <name evidence="18" type="ORF">DXA39_04000</name>
</gene>
<evidence type="ECO:0000256" key="15">
    <source>
        <dbReference type="RuleBase" id="RU004016"/>
    </source>
</evidence>
<dbReference type="InterPro" id="IPR018044">
    <property type="entry name" value="Peptidase_S11"/>
</dbReference>
<dbReference type="PANTHER" id="PTHR21581">
    <property type="entry name" value="D-ALANYL-D-ALANINE CARBOXYPEPTIDASE"/>
    <property type="match status" value="1"/>
</dbReference>
<keyword evidence="19" id="KW-1185">Reference proteome</keyword>
<reference evidence="18 19" key="1">
    <citation type="submission" date="2018-08" db="EMBL/GenBank/DDBJ databases">
        <title>A genome reference for cultivated species of the human gut microbiota.</title>
        <authorList>
            <person name="Zou Y."/>
            <person name="Xue W."/>
            <person name="Luo G."/>
        </authorList>
    </citation>
    <scope>NUCLEOTIDE SEQUENCE [LARGE SCALE GENOMIC DNA]</scope>
    <source>
        <strain evidence="18 19">OF01-3</strain>
    </source>
</reference>
<feature type="binding site" evidence="14">
    <location>
        <position position="234"/>
    </location>
    <ligand>
        <name>substrate</name>
    </ligand>
</feature>
<dbReference type="RefSeq" id="WP_117521218.1">
    <property type="nucleotide sequence ID" value="NZ_QVEU01000003.1"/>
</dbReference>
<evidence type="ECO:0000256" key="16">
    <source>
        <dbReference type="SAM" id="SignalP"/>
    </source>
</evidence>
<evidence type="ECO:0000256" key="6">
    <source>
        <dbReference type="ARBA" id="ARBA00022670"/>
    </source>
</evidence>
<comment type="caution">
    <text evidence="18">The sequence shown here is derived from an EMBL/GenBank/DDBJ whole genome shotgun (WGS) entry which is preliminary data.</text>
</comment>
<evidence type="ECO:0000259" key="17">
    <source>
        <dbReference type="SMART" id="SM00936"/>
    </source>
</evidence>
<evidence type="ECO:0000256" key="14">
    <source>
        <dbReference type="PIRSR" id="PIRSR618044-2"/>
    </source>
</evidence>
<dbReference type="GO" id="GO:0008360">
    <property type="term" value="P:regulation of cell shape"/>
    <property type="evidence" value="ECO:0007669"/>
    <property type="project" value="UniProtKB-KW"/>
</dbReference>
<comment type="pathway">
    <text evidence="2">Cell wall biogenesis; peptidoglycan biosynthesis.</text>
</comment>
<keyword evidence="8" id="KW-0378">Hydrolase</keyword>
<feature type="chain" id="PRO_5017644817" description="serine-type D-Ala-D-Ala carboxypeptidase" evidence="16">
    <location>
        <begin position="25"/>
        <end position="402"/>
    </location>
</feature>
<comment type="similarity">
    <text evidence="3 15">Belongs to the peptidase S11 family.</text>
</comment>
<dbReference type="Pfam" id="PF07943">
    <property type="entry name" value="PBP5_C"/>
    <property type="match status" value="1"/>
</dbReference>
<evidence type="ECO:0000256" key="2">
    <source>
        <dbReference type="ARBA" id="ARBA00004752"/>
    </source>
</evidence>
<keyword evidence="7 16" id="KW-0732">Signal</keyword>
<evidence type="ECO:0000256" key="11">
    <source>
        <dbReference type="ARBA" id="ARBA00023316"/>
    </source>
</evidence>
<evidence type="ECO:0000256" key="4">
    <source>
        <dbReference type="ARBA" id="ARBA00012448"/>
    </source>
</evidence>
<feature type="signal peptide" evidence="16">
    <location>
        <begin position="1"/>
        <end position="24"/>
    </location>
</feature>
<dbReference type="GO" id="GO:0006508">
    <property type="term" value="P:proteolysis"/>
    <property type="evidence" value="ECO:0007669"/>
    <property type="project" value="UniProtKB-KW"/>
</dbReference>
<keyword evidence="6" id="KW-0645">Protease</keyword>
<dbReference type="InterPro" id="IPR015956">
    <property type="entry name" value="Peniciliin-bd_prot_C_sf"/>
</dbReference>
<dbReference type="InterPro" id="IPR012907">
    <property type="entry name" value="Peptidase_S11_C"/>
</dbReference>